<gene>
    <name evidence="1" type="ORF">CLV96_1610</name>
</gene>
<dbReference type="Proteomes" id="UP000294684">
    <property type="component" value="Unassembled WGS sequence"/>
</dbReference>
<dbReference type="GeneID" id="79826928"/>
<accession>A0A4V3HIN3</accession>
<reference evidence="1 2" key="1">
    <citation type="submission" date="2019-03" db="EMBL/GenBank/DDBJ databases">
        <title>Genomic Encyclopedia of Archaeal and Bacterial Type Strains, Phase II (KMG-II): from individual species to whole genera.</title>
        <authorList>
            <person name="Goeker M."/>
        </authorList>
    </citation>
    <scope>NUCLEOTIDE SEQUENCE [LARGE SCALE GENOMIC DNA]</scope>
    <source>
        <strain evidence="1 2">DSM 21537</strain>
    </source>
</reference>
<dbReference type="EMBL" id="SORO01000001">
    <property type="protein sequence ID" value="TDY72611.1"/>
    <property type="molecule type" value="Genomic_DNA"/>
</dbReference>
<dbReference type="RefSeq" id="WP_004785284.1">
    <property type="nucleotide sequence ID" value="NZ_SORO01000001.1"/>
</dbReference>
<proteinExistence type="predicted"/>
<evidence type="ECO:0000313" key="1">
    <source>
        <dbReference type="EMBL" id="TDY72611.1"/>
    </source>
</evidence>
<dbReference type="STRING" id="1193051.LEP1GSC017_2338"/>
<dbReference type="OrthoDB" id="337896at2"/>
<protein>
    <recommendedName>
        <fullName evidence="3">Tetratricopeptide repeat protein</fullName>
    </recommendedName>
</protein>
<evidence type="ECO:0000313" key="2">
    <source>
        <dbReference type="Proteomes" id="UP000294684"/>
    </source>
</evidence>
<evidence type="ECO:0008006" key="3">
    <source>
        <dbReference type="Google" id="ProtNLM"/>
    </source>
</evidence>
<keyword evidence="2" id="KW-1185">Reference proteome</keyword>
<sequence length="322" mass="36891">MKSIHIRIIHFIFVFSILGFSPSIFANSYYEAGYEMEQLNTLFAIPLYEKALTQKPSGKLQKAVVSRLFFLYKKHGKLLDALFLGSKFPSLIPSKERGWIWTHLSEIYKPIGVSELSATYVNAAKATFDKYSELSEHLKVTNSQKLYEFASIILLKRKQYKVILSIYAENPSMAKTPLFIGISEFKIGADAGKEFLKTILGESESERSDQEKSDVLYLMGVYYRQTTEYELSARYFRMSGSYGSKPRADLETTKSLVLRGNAKEMCSTFKFNQSSTDEIETLLHFYCSPNTNNSWKHYEPSIRILAEREGNEFLTILFPGTN</sequence>
<comment type="caution">
    <text evidence="1">The sequence shown here is derived from an EMBL/GenBank/DDBJ whole genome shotgun (WGS) entry which is preliminary data.</text>
</comment>
<organism evidence="1 2">
    <name type="scientific">Leptospira meyeri</name>
    <dbReference type="NCBI Taxonomy" id="29508"/>
    <lineage>
        <taxon>Bacteria</taxon>
        <taxon>Pseudomonadati</taxon>
        <taxon>Spirochaetota</taxon>
        <taxon>Spirochaetia</taxon>
        <taxon>Leptospirales</taxon>
        <taxon>Leptospiraceae</taxon>
        <taxon>Leptospira</taxon>
    </lineage>
</organism>
<name>A0A4V3HIN3_LEPME</name>
<dbReference type="AlphaFoldDB" id="A0A4V3HIN3"/>